<dbReference type="Proteomes" id="UP000628775">
    <property type="component" value="Unassembled WGS sequence"/>
</dbReference>
<protein>
    <submittedName>
        <fullName evidence="1">Uncharacterized protein</fullName>
    </submittedName>
</protein>
<comment type="caution">
    <text evidence="1">The sequence shown here is derived from an EMBL/GenBank/DDBJ whole genome shotgun (WGS) entry which is preliminary data.</text>
</comment>
<gene>
    <name evidence="1" type="ORF">GCM10011391_17810</name>
</gene>
<organism evidence="1 2">
    <name type="scientific">Pullulanibacillus camelliae</name>
    <dbReference type="NCBI Taxonomy" id="1707096"/>
    <lineage>
        <taxon>Bacteria</taxon>
        <taxon>Bacillati</taxon>
        <taxon>Bacillota</taxon>
        <taxon>Bacilli</taxon>
        <taxon>Bacillales</taxon>
        <taxon>Sporolactobacillaceae</taxon>
        <taxon>Pullulanibacillus</taxon>
    </lineage>
</organism>
<keyword evidence="2" id="KW-1185">Reference proteome</keyword>
<evidence type="ECO:0000313" key="2">
    <source>
        <dbReference type="Proteomes" id="UP000628775"/>
    </source>
</evidence>
<name>A0A8J2VS00_9BACL</name>
<proteinExistence type="predicted"/>
<reference evidence="1" key="1">
    <citation type="journal article" date="2014" name="Int. J. Syst. Evol. Microbiol.">
        <title>Complete genome sequence of Corynebacterium casei LMG S-19264T (=DSM 44701T), isolated from a smear-ripened cheese.</title>
        <authorList>
            <consortium name="US DOE Joint Genome Institute (JGI-PGF)"/>
            <person name="Walter F."/>
            <person name="Albersmeier A."/>
            <person name="Kalinowski J."/>
            <person name="Ruckert C."/>
        </authorList>
    </citation>
    <scope>NUCLEOTIDE SEQUENCE</scope>
    <source>
        <strain evidence="1">CGMCC 1.15371</strain>
    </source>
</reference>
<sequence>MCDKDKPTKYGDVHESPKSIRENRWKYERFIQEVQNDKRGGRESLNRKWKKTFNPKKLGLL</sequence>
<accession>A0A8J2VS00</accession>
<evidence type="ECO:0000313" key="1">
    <source>
        <dbReference type="EMBL" id="GGE39453.1"/>
    </source>
</evidence>
<dbReference type="EMBL" id="BMIR01000007">
    <property type="protein sequence ID" value="GGE39453.1"/>
    <property type="molecule type" value="Genomic_DNA"/>
</dbReference>
<reference evidence="1" key="2">
    <citation type="submission" date="2020-09" db="EMBL/GenBank/DDBJ databases">
        <authorList>
            <person name="Sun Q."/>
            <person name="Zhou Y."/>
        </authorList>
    </citation>
    <scope>NUCLEOTIDE SEQUENCE</scope>
    <source>
        <strain evidence="1">CGMCC 1.15371</strain>
    </source>
</reference>
<dbReference type="AlphaFoldDB" id="A0A8J2VS00"/>